<keyword evidence="1" id="KW-0418">Kinase</keyword>
<dbReference type="PANTHER" id="PTHR22599">
    <property type="entry name" value="MPS ONE BINDER KINASE ACTIVATOR-LIKE MOB"/>
    <property type="match status" value="1"/>
</dbReference>
<sequence length="268" mass="30151">MIGRDAFRPQLWPPAVYCVVPDIMISGASGNHAASAAADSSVLCVPGANPSALLPPISLPTASNLYAVHCETRTRTLALDGATDHAATVSPPPNVSEYDWLAISTYDMWNEMNIIVGSVQEYCTKLLCPTMTAGDFEYAWADDEAGELKKVSALEYMSNVLDWSERKITDRRFMPNEHGQAYPANFKAELAVIYKRFFRLYGHIYYSHFKQLEDAGVERHLNHSFKHFVYFVRRFELVEESELAPLQSLIDAWKIPPREALLRMGSQL</sequence>
<evidence type="ECO:0000313" key="2">
    <source>
        <dbReference type="Proteomes" id="UP000572268"/>
    </source>
</evidence>
<organism evidence="1 2">
    <name type="scientific">Perkinsus olseni</name>
    <name type="common">Perkinsus atlanticus</name>
    <dbReference type="NCBI Taxonomy" id="32597"/>
    <lineage>
        <taxon>Eukaryota</taxon>
        <taxon>Sar</taxon>
        <taxon>Alveolata</taxon>
        <taxon>Perkinsozoa</taxon>
        <taxon>Perkinsea</taxon>
        <taxon>Perkinsida</taxon>
        <taxon>Perkinsidae</taxon>
        <taxon>Perkinsus</taxon>
    </lineage>
</organism>
<accession>A0A7J6M876</accession>
<dbReference type="EMBL" id="JABANN010000175">
    <property type="protein sequence ID" value="KAF4667724.1"/>
    <property type="molecule type" value="Genomic_DNA"/>
</dbReference>
<reference evidence="1 2" key="1">
    <citation type="submission" date="2020-04" db="EMBL/GenBank/DDBJ databases">
        <title>Perkinsus olseni comparative genomics.</title>
        <authorList>
            <person name="Bogema D.R."/>
        </authorList>
    </citation>
    <scope>NUCLEOTIDE SEQUENCE [LARGE SCALE GENOMIC DNA]</scope>
    <source>
        <strain evidence="1">ATCC PRA-31</strain>
    </source>
</reference>
<dbReference type="InterPro" id="IPR036703">
    <property type="entry name" value="MOB_kinase_act_sf"/>
</dbReference>
<dbReference type="SUPFAM" id="SSF101152">
    <property type="entry name" value="Mob1/phocein"/>
    <property type="match status" value="1"/>
</dbReference>
<gene>
    <name evidence="1" type="primary">MOB1B</name>
    <name evidence="1" type="ORF">FOL46_002366</name>
</gene>
<evidence type="ECO:0000313" key="1">
    <source>
        <dbReference type="EMBL" id="KAF4667724.1"/>
    </source>
</evidence>
<name>A0A7J6M876_PEROL</name>
<comment type="caution">
    <text evidence="1">The sequence shown here is derived from an EMBL/GenBank/DDBJ whole genome shotgun (WGS) entry which is preliminary data.</text>
</comment>
<dbReference type="Gene3D" id="1.20.140.30">
    <property type="entry name" value="MOB kinase activator"/>
    <property type="match status" value="1"/>
</dbReference>
<dbReference type="Pfam" id="PF03637">
    <property type="entry name" value="Mob1_phocein"/>
    <property type="match status" value="1"/>
</dbReference>
<protein>
    <submittedName>
        <fullName evidence="1">MOB kinase activator 1B</fullName>
    </submittedName>
</protein>
<dbReference type="GO" id="GO:0016301">
    <property type="term" value="F:kinase activity"/>
    <property type="evidence" value="ECO:0007669"/>
    <property type="project" value="UniProtKB-KW"/>
</dbReference>
<keyword evidence="1" id="KW-0808">Transferase</keyword>
<proteinExistence type="predicted"/>
<dbReference type="Proteomes" id="UP000572268">
    <property type="component" value="Unassembled WGS sequence"/>
</dbReference>
<dbReference type="InterPro" id="IPR005301">
    <property type="entry name" value="MOB_kinase_act_fam"/>
</dbReference>
<dbReference type="SMART" id="SM01388">
    <property type="entry name" value="Mob1_phocein"/>
    <property type="match status" value="1"/>
</dbReference>
<dbReference type="AlphaFoldDB" id="A0A7J6M876"/>